<dbReference type="PANTHER" id="PTHR46112:SF8">
    <property type="entry name" value="CYTOPLASMIC PEPTIDASE PEPQ-RELATED"/>
    <property type="match status" value="1"/>
</dbReference>
<dbReference type="InterPro" id="IPR029149">
    <property type="entry name" value="Creatin/AminoP/Spt16_N"/>
</dbReference>
<dbReference type="Gene3D" id="3.90.230.10">
    <property type="entry name" value="Creatinase/methionine aminopeptidase superfamily"/>
    <property type="match status" value="1"/>
</dbReference>
<dbReference type="Gene3D" id="3.40.350.10">
    <property type="entry name" value="Creatinase/prolidase N-terminal domain"/>
    <property type="match status" value="1"/>
</dbReference>
<dbReference type="SUPFAM" id="SSF53092">
    <property type="entry name" value="Creatinase/prolidase N-terminal domain"/>
    <property type="match status" value="1"/>
</dbReference>
<evidence type="ECO:0000259" key="1">
    <source>
        <dbReference type="Pfam" id="PF00557"/>
    </source>
</evidence>
<evidence type="ECO:0000259" key="2">
    <source>
        <dbReference type="Pfam" id="PF01321"/>
    </source>
</evidence>
<name>A0ABV8V1S7_9GAMM</name>
<dbReference type="InterPro" id="IPR000587">
    <property type="entry name" value="Creatinase_N"/>
</dbReference>
<evidence type="ECO:0000313" key="4">
    <source>
        <dbReference type="Proteomes" id="UP001595840"/>
    </source>
</evidence>
<feature type="domain" description="Peptidase M24" evidence="1">
    <location>
        <begin position="148"/>
        <end position="350"/>
    </location>
</feature>
<dbReference type="InterPro" id="IPR001714">
    <property type="entry name" value="Pept_M24_MAP"/>
</dbReference>
<dbReference type="Pfam" id="PF00557">
    <property type="entry name" value="Peptidase_M24"/>
    <property type="match status" value="1"/>
</dbReference>
<dbReference type="InterPro" id="IPR036005">
    <property type="entry name" value="Creatinase/aminopeptidase-like"/>
</dbReference>
<dbReference type="SUPFAM" id="SSF55920">
    <property type="entry name" value="Creatinase/aminopeptidase"/>
    <property type="match status" value="1"/>
</dbReference>
<dbReference type="EMBL" id="JBHSCX010000004">
    <property type="protein sequence ID" value="MFC4361849.1"/>
    <property type="molecule type" value="Genomic_DNA"/>
</dbReference>
<evidence type="ECO:0000313" key="3">
    <source>
        <dbReference type="EMBL" id="MFC4361849.1"/>
    </source>
</evidence>
<reference evidence="4" key="1">
    <citation type="journal article" date="2019" name="Int. J. Syst. Evol. Microbiol.">
        <title>The Global Catalogue of Microorganisms (GCM) 10K type strain sequencing project: providing services to taxonomists for standard genome sequencing and annotation.</title>
        <authorList>
            <consortium name="The Broad Institute Genomics Platform"/>
            <consortium name="The Broad Institute Genome Sequencing Center for Infectious Disease"/>
            <person name="Wu L."/>
            <person name="Ma J."/>
        </authorList>
    </citation>
    <scope>NUCLEOTIDE SEQUENCE [LARGE SCALE GENOMIC DNA]</scope>
    <source>
        <strain evidence="4">CECT 8570</strain>
    </source>
</reference>
<dbReference type="PANTHER" id="PTHR46112">
    <property type="entry name" value="AMINOPEPTIDASE"/>
    <property type="match status" value="1"/>
</dbReference>
<keyword evidence="4" id="KW-1185">Reference proteome</keyword>
<proteinExistence type="predicted"/>
<dbReference type="PRINTS" id="PR00599">
    <property type="entry name" value="MAPEPTIDASE"/>
</dbReference>
<protein>
    <submittedName>
        <fullName evidence="3">M24 family metallopeptidase</fullName>
    </submittedName>
</protein>
<sequence>MTKVIPLESIQRRQKLLRAQLHSRRLNAYIVFSPENLRYLTGYTGEAACLLFSLDYCYLITDYRFVQQATTECQLTQIIERDRDAQSLGQCLAALCNEFHLTAIAFESDKVSVAQWQKIALDLAGYHCTPLNSCIEELRKKKEAWEVEQIRQAARIGDEALAIALRTLKLGVTEKAFATTLEYQLAQLGSEGIAFATIAVFGENTALPHGMPSQKSLADGDFITIDFGAVVNGYRSDMTRSYIYGSASDKQLALIQTVLKAQQAALNILRPGISACEANTRAQEILEASEFAQHAGPGLGHGLGLFLHEQPHIGAHCMDQLSSGFVVTVEPGIYIPNFGGARFEDDVLITHHGIEILTQAPKHYRLPHENN</sequence>
<organism evidence="3 4">
    <name type="scientific">Simiduia curdlanivorans</name>
    <dbReference type="NCBI Taxonomy" id="1492769"/>
    <lineage>
        <taxon>Bacteria</taxon>
        <taxon>Pseudomonadati</taxon>
        <taxon>Pseudomonadota</taxon>
        <taxon>Gammaproteobacteria</taxon>
        <taxon>Cellvibrionales</taxon>
        <taxon>Cellvibrionaceae</taxon>
        <taxon>Simiduia</taxon>
    </lineage>
</organism>
<feature type="domain" description="Creatinase N-terminal" evidence="2">
    <location>
        <begin position="13"/>
        <end position="139"/>
    </location>
</feature>
<dbReference type="InterPro" id="IPR000994">
    <property type="entry name" value="Pept_M24"/>
</dbReference>
<gene>
    <name evidence="3" type="ORF">ACFOX3_06015</name>
</gene>
<dbReference type="RefSeq" id="WP_290263912.1">
    <property type="nucleotide sequence ID" value="NZ_JAUFQG010000006.1"/>
</dbReference>
<accession>A0ABV8V1S7</accession>
<comment type="caution">
    <text evidence="3">The sequence shown here is derived from an EMBL/GenBank/DDBJ whole genome shotgun (WGS) entry which is preliminary data.</text>
</comment>
<dbReference type="InterPro" id="IPR050659">
    <property type="entry name" value="Peptidase_M24B"/>
</dbReference>
<dbReference type="Proteomes" id="UP001595840">
    <property type="component" value="Unassembled WGS sequence"/>
</dbReference>
<dbReference type="Pfam" id="PF01321">
    <property type="entry name" value="Creatinase_N"/>
    <property type="match status" value="1"/>
</dbReference>